<evidence type="ECO:0000313" key="4">
    <source>
        <dbReference type="EMBL" id="SFS05801.1"/>
    </source>
</evidence>
<dbReference type="EMBL" id="FOZG01000002">
    <property type="protein sequence ID" value="SFS05801.1"/>
    <property type="molecule type" value="Genomic_DNA"/>
</dbReference>
<keyword evidence="1 4" id="KW-0808">Transferase</keyword>
<dbReference type="RefSeq" id="WP_093315910.1">
    <property type="nucleotide sequence ID" value="NZ_FOZG01000002.1"/>
</dbReference>
<evidence type="ECO:0000313" key="5">
    <source>
        <dbReference type="Proteomes" id="UP000198824"/>
    </source>
</evidence>
<dbReference type="Gene3D" id="3.40.630.30">
    <property type="match status" value="1"/>
</dbReference>
<dbReference type="STRING" id="1166337.SAMN05192580_3142"/>
<evidence type="ECO:0000259" key="3">
    <source>
        <dbReference type="PROSITE" id="PS51186"/>
    </source>
</evidence>
<evidence type="ECO:0000256" key="2">
    <source>
        <dbReference type="ARBA" id="ARBA00023315"/>
    </source>
</evidence>
<dbReference type="CDD" id="cd04301">
    <property type="entry name" value="NAT_SF"/>
    <property type="match status" value="1"/>
</dbReference>
<proteinExistence type="predicted"/>
<dbReference type="AlphaFoldDB" id="A0A1I6LQR8"/>
<organism evidence="4 5">
    <name type="scientific">Sphingomonas jatrophae</name>
    <dbReference type="NCBI Taxonomy" id="1166337"/>
    <lineage>
        <taxon>Bacteria</taxon>
        <taxon>Pseudomonadati</taxon>
        <taxon>Pseudomonadota</taxon>
        <taxon>Alphaproteobacteria</taxon>
        <taxon>Sphingomonadales</taxon>
        <taxon>Sphingomonadaceae</taxon>
        <taxon>Sphingomonas</taxon>
    </lineage>
</organism>
<sequence length="168" mass="18398">MSFLPTVVALTQADAAAVAKLFGRCARYFLLQDGEPAGMADAHAVFTDVPPGHDAREKMVLGCWAGCDLLGVAEILRDYPDTGVWYLGFLIVDEAARGRGVGCALYAAVEDRAARAGASEIRLAVLEDNTAGARFWCARGFAEIRRVGPDTFKRRRHRRIEFGRRIEP</sequence>
<feature type="domain" description="N-acetyltransferase" evidence="3">
    <location>
        <begin position="5"/>
        <end position="167"/>
    </location>
</feature>
<dbReference type="SUPFAM" id="SSF55729">
    <property type="entry name" value="Acyl-CoA N-acyltransferases (Nat)"/>
    <property type="match status" value="1"/>
</dbReference>
<dbReference type="InterPro" id="IPR050832">
    <property type="entry name" value="Bact_Acetyltransf"/>
</dbReference>
<protein>
    <submittedName>
        <fullName evidence="4">Acetyltransferase (GNAT) family protein</fullName>
    </submittedName>
</protein>
<evidence type="ECO:0000256" key="1">
    <source>
        <dbReference type="ARBA" id="ARBA00022679"/>
    </source>
</evidence>
<dbReference type="Proteomes" id="UP000198824">
    <property type="component" value="Unassembled WGS sequence"/>
</dbReference>
<gene>
    <name evidence="4" type="ORF">SAMN05192580_3142</name>
</gene>
<dbReference type="PROSITE" id="PS51186">
    <property type="entry name" value="GNAT"/>
    <property type="match status" value="1"/>
</dbReference>
<keyword evidence="5" id="KW-1185">Reference proteome</keyword>
<reference evidence="4 5" key="1">
    <citation type="submission" date="2016-10" db="EMBL/GenBank/DDBJ databases">
        <authorList>
            <person name="de Groot N.N."/>
        </authorList>
    </citation>
    <scope>NUCLEOTIDE SEQUENCE [LARGE SCALE GENOMIC DNA]</scope>
    <source>
        <strain evidence="4 5">S5-249</strain>
    </source>
</reference>
<dbReference type="OrthoDB" id="9805924at2"/>
<name>A0A1I6LQR8_9SPHN</name>
<dbReference type="GO" id="GO:0016747">
    <property type="term" value="F:acyltransferase activity, transferring groups other than amino-acyl groups"/>
    <property type="evidence" value="ECO:0007669"/>
    <property type="project" value="InterPro"/>
</dbReference>
<dbReference type="InterPro" id="IPR000182">
    <property type="entry name" value="GNAT_dom"/>
</dbReference>
<dbReference type="PANTHER" id="PTHR43877">
    <property type="entry name" value="AMINOALKYLPHOSPHONATE N-ACETYLTRANSFERASE-RELATED-RELATED"/>
    <property type="match status" value="1"/>
</dbReference>
<accession>A0A1I6LQR8</accession>
<dbReference type="InterPro" id="IPR016181">
    <property type="entry name" value="Acyl_CoA_acyltransferase"/>
</dbReference>
<keyword evidence="2" id="KW-0012">Acyltransferase</keyword>
<dbReference type="Pfam" id="PF00583">
    <property type="entry name" value="Acetyltransf_1"/>
    <property type="match status" value="1"/>
</dbReference>